<keyword evidence="2 4" id="KW-0238">DNA-binding</keyword>
<dbReference type="InterPro" id="IPR049445">
    <property type="entry name" value="TetR_SbtR-like_C"/>
</dbReference>
<dbReference type="InterPro" id="IPR001647">
    <property type="entry name" value="HTH_TetR"/>
</dbReference>
<dbReference type="PANTHER" id="PTHR30055:SF234">
    <property type="entry name" value="HTH-TYPE TRANSCRIPTIONAL REGULATOR BETI"/>
    <property type="match status" value="1"/>
</dbReference>
<evidence type="ECO:0000256" key="3">
    <source>
        <dbReference type="ARBA" id="ARBA00023163"/>
    </source>
</evidence>
<dbReference type="PANTHER" id="PTHR30055">
    <property type="entry name" value="HTH-TYPE TRANSCRIPTIONAL REGULATOR RUTR"/>
    <property type="match status" value="1"/>
</dbReference>
<dbReference type="SUPFAM" id="SSF48498">
    <property type="entry name" value="Tetracyclin repressor-like, C-terminal domain"/>
    <property type="match status" value="1"/>
</dbReference>
<name>A0ABV6AWI1_9DEIO</name>
<reference evidence="6 7" key="1">
    <citation type="submission" date="2024-09" db="EMBL/GenBank/DDBJ databases">
        <authorList>
            <person name="Sun Q."/>
            <person name="Mori K."/>
        </authorList>
    </citation>
    <scope>NUCLEOTIDE SEQUENCE [LARGE SCALE GENOMIC DNA]</scope>
    <source>
        <strain evidence="6 7">JCM 13503</strain>
    </source>
</reference>
<evidence type="ECO:0000259" key="5">
    <source>
        <dbReference type="PROSITE" id="PS50977"/>
    </source>
</evidence>
<dbReference type="PRINTS" id="PR00455">
    <property type="entry name" value="HTHTETR"/>
</dbReference>
<evidence type="ECO:0000256" key="2">
    <source>
        <dbReference type="ARBA" id="ARBA00023125"/>
    </source>
</evidence>
<keyword evidence="3" id="KW-0804">Transcription</keyword>
<accession>A0ABV6AWI1</accession>
<dbReference type="Pfam" id="PF21597">
    <property type="entry name" value="TetR_C_43"/>
    <property type="match status" value="1"/>
</dbReference>
<dbReference type="InterPro" id="IPR009057">
    <property type="entry name" value="Homeodomain-like_sf"/>
</dbReference>
<feature type="DNA-binding region" description="H-T-H motif" evidence="4">
    <location>
        <begin position="37"/>
        <end position="56"/>
    </location>
</feature>
<sequence length="201" mass="22182">MTETRTPRPKRQDAQRNRDTILAAAVDTFSHAGLDASLEAIARQAGVGIGTLYRHFPTREALAIAAYQHEVEQLCEKAAELHGTLLPDQALREWMGRFVGYVAAKRGMAPILRTVLSPDDEYFTDLRGQIHSALDFLLRHAIQAGVIRPDANVPDVMQAMSGVWLVSAEGEWRDQAERLLDLLMDGLRYGATGQTKGGYAP</sequence>
<keyword evidence="7" id="KW-1185">Reference proteome</keyword>
<dbReference type="EMBL" id="JBHLYR010000014">
    <property type="protein sequence ID" value="MFB9991372.1"/>
    <property type="molecule type" value="Genomic_DNA"/>
</dbReference>
<dbReference type="Gene3D" id="1.10.357.10">
    <property type="entry name" value="Tetracycline Repressor, domain 2"/>
    <property type="match status" value="1"/>
</dbReference>
<dbReference type="SUPFAM" id="SSF46689">
    <property type="entry name" value="Homeodomain-like"/>
    <property type="match status" value="1"/>
</dbReference>
<comment type="caution">
    <text evidence="6">The sequence shown here is derived from an EMBL/GenBank/DDBJ whole genome shotgun (WGS) entry which is preliminary data.</text>
</comment>
<evidence type="ECO:0000313" key="6">
    <source>
        <dbReference type="EMBL" id="MFB9991372.1"/>
    </source>
</evidence>
<dbReference type="InterPro" id="IPR050109">
    <property type="entry name" value="HTH-type_TetR-like_transc_reg"/>
</dbReference>
<dbReference type="PROSITE" id="PS50977">
    <property type="entry name" value="HTH_TETR_2"/>
    <property type="match status" value="1"/>
</dbReference>
<protein>
    <submittedName>
        <fullName evidence="6">TetR/AcrR family transcriptional regulator</fullName>
    </submittedName>
</protein>
<evidence type="ECO:0000256" key="4">
    <source>
        <dbReference type="PROSITE-ProRule" id="PRU00335"/>
    </source>
</evidence>
<keyword evidence="1" id="KW-0805">Transcription regulation</keyword>
<evidence type="ECO:0000256" key="1">
    <source>
        <dbReference type="ARBA" id="ARBA00023015"/>
    </source>
</evidence>
<gene>
    <name evidence="6" type="ORF">ACFFLM_05195</name>
</gene>
<dbReference type="RefSeq" id="WP_380006245.1">
    <property type="nucleotide sequence ID" value="NZ_JBHLYR010000014.1"/>
</dbReference>
<evidence type="ECO:0000313" key="7">
    <source>
        <dbReference type="Proteomes" id="UP001589733"/>
    </source>
</evidence>
<organism evidence="6 7">
    <name type="scientific">Deinococcus oregonensis</name>
    <dbReference type="NCBI Taxonomy" id="1805970"/>
    <lineage>
        <taxon>Bacteria</taxon>
        <taxon>Thermotogati</taxon>
        <taxon>Deinococcota</taxon>
        <taxon>Deinococci</taxon>
        <taxon>Deinococcales</taxon>
        <taxon>Deinococcaceae</taxon>
        <taxon>Deinococcus</taxon>
    </lineage>
</organism>
<dbReference type="Proteomes" id="UP001589733">
    <property type="component" value="Unassembled WGS sequence"/>
</dbReference>
<feature type="domain" description="HTH tetR-type" evidence="5">
    <location>
        <begin position="15"/>
        <end position="74"/>
    </location>
</feature>
<dbReference type="Pfam" id="PF00440">
    <property type="entry name" value="TetR_N"/>
    <property type="match status" value="1"/>
</dbReference>
<dbReference type="InterPro" id="IPR036271">
    <property type="entry name" value="Tet_transcr_reg_TetR-rel_C_sf"/>
</dbReference>
<proteinExistence type="predicted"/>